<evidence type="ECO:0000256" key="5">
    <source>
        <dbReference type="SAM" id="MobiDB-lite"/>
    </source>
</evidence>
<dbReference type="PIRSF" id="PIRSF036289">
    <property type="entry name" value="Glycosyl_hydrolase_malt_phosph"/>
    <property type="match status" value="1"/>
</dbReference>
<dbReference type="InterPro" id="IPR005196">
    <property type="entry name" value="Glyco_hydro_65_N"/>
</dbReference>
<dbReference type="Gene3D" id="2.60.420.10">
    <property type="entry name" value="Maltose phosphorylase, domain 3"/>
    <property type="match status" value="1"/>
</dbReference>
<dbReference type="RefSeq" id="WP_179518714.1">
    <property type="nucleotide sequence ID" value="NZ_JACCAC010000001.1"/>
</dbReference>
<proteinExistence type="inferred from homology"/>
<keyword evidence="2" id="KW-0326">Glycosidase</keyword>
<dbReference type="SUPFAM" id="SSF48208">
    <property type="entry name" value="Six-hairpin glycosidases"/>
    <property type="match status" value="1"/>
</dbReference>
<sequence length="885" mass="98198">MKRGYDPADDPDPLDRGRFPVDPWRLVETAYDPADLGVTETLFSVGNGYLGMRANPEEGRDAHTHGTFVNGFHETWDIHHAESAFGFARTGQTIVNVPDAKVVKIYVDDEPLILGTADLEHYERSLDFRDGVLRRSLVWRTPAGKRVRVESTRCVSMVERHLALITLEVEMLDGDAPVVISSQILNRQDGEDEYHVPAAAMGEGVDPRKASRFTGRVLLPQAHTVDGGDDRARMLLGFRTARSGMTIAVAADHVLRTDDAVECVRSAEPDQAKAVYRVAATRGRPVVLHKFVSVHTSRGVPVRELSDRCDRTLDRARRHGVEHYHRAQREWYDAWWEDADVTLRTTGADPGAGSVHAGEERGHLQQAVRFNLLALAQASARADQQGVPAKGVTGSGYEGHYFWDTEVYVAPFLTYTRPEVARNVLHFRRRMLPAARARAREMAQSGALFPWRTINGEEASAYYAAGTAQVHIDADVAYALAKYVDATGDTGFLVRDGVDVLVETARMWTELGFWRTNGEPSFHIHGVTGPDEYTTVVNNNLFTNVMARLNLERAADAVEQVRDLDRAAYDRAVHRLDLRPGEVEEWRRCAAGMTIPFDEGLGIHPQDDHFLDREVWDLSRTPSELRPLLLHYHPLVIYRFQVLKQADVVLALFLQGDRFTPEQKKADFEYYDPITTGDSTLSAVVQSVIAAEVGYHEVALDYFHRAAYVDLADLHANTVDGLHIASAGGVWTALVAGFGGMRDHGGRLHLDPRLPVGWEELRFRLRWRGSRLQVTVREAHLDLEVLEAGDEAGVVVDVRGTDHEVAPGRPVSLDLDGHGPRQDGTLGTRPLIGGRRADGSRITAGVPEPAHRDLHDGHLPRPDVPEEQTASHAGPRLSSEPPAGT</sequence>
<dbReference type="InterPro" id="IPR037018">
    <property type="entry name" value="GH65_N"/>
</dbReference>
<evidence type="ECO:0000256" key="1">
    <source>
        <dbReference type="ARBA" id="ARBA00006768"/>
    </source>
</evidence>
<feature type="region of interest" description="Disordered" evidence="5">
    <location>
        <begin position="805"/>
        <end position="885"/>
    </location>
</feature>
<accession>A0A7Y9UMT7</accession>
<keyword evidence="10" id="KW-1185">Reference proteome</keyword>
<evidence type="ECO:0000259" key="7">
    <source>
        <dbReference type="Pfam" id="PF03633"/>
    </source>
</evidence>
<dbReference type="Pfam" id="PF03636">
    <property type="entry name" value="Glyco_hydro_65N"/>
    <property type="match status" value="1"/>
</dbReference>
<keyword evidence="2" id="KW-0378">Hydrolase</keyword>
<dbReference type="GO" id="GO:0004553">
    <property type="term" value="F:hydrolase activity, hydrolyzing O-glycosyl compounds"/>
    <property type="evidence" value="ECO:0007669"/>
    <property type="project" value="TreeGrafter"/>
</dbReference>
<dbReference type="InterPro" id="IPR005194">
    <property type="entry name" value="Glyco_hydro_65_C"/>
</dbReference>
<evidence type="ECO:0000313" key="10">
    <source>
        <dbReference type="Proteomes" id="UP000544110"/>
    </source>
</evidence>
<evidence type="ECO:0000259" key="8">
    <source>
        <dbReference type="Pfam" id="PF03636"/>
    </source>
</evidence>
<dbReference type="GO" id="GO:0047656">
    <property type="term" value="F:alpha,alpha-trehalose phosphorylase activity"/>
    <property type="evidence" value="ECO:0007669"/>
    <property type="project" value="UniProtKB-EC"/>
</dbReference>
<dbReference type="Gene3D" id="2.70.98.40">
    <property type="entry name" value="Glycoside hydrolase, family 65, N-terminal domain"/>
    <property type="match status" value="1"/>
</dbReference>
<gene>
    <name evidence="9" type="ORF">BJ989_002776</name>
</gene>
<evidence type="ECO:0000256" key="3">
    <source>
        <dbReference type="PIRSR" id="PIRSR036289-50"/>
    </source>
</evidence>
<evidence type="ECO:0000256" key="2">
    <source>
        <dbReference type="ARBA" id="ARBA00023295"/>
    </source>
</evidence>
<feature type="domain" description="Glycoside hydrolase family 65 central catalytic" evidence="6">
    <location>
        <begin position="369"/>
        <end position="732"/>
    </location>
</feature>
<comment type="caution">
    <text evidence="9">The sequence shown here is derived from an EMBL/GenBank/DDBJ whole genome shotgun (WGS) entry which is preliminary data.</text>
</comment>
<evidence type="ECO:0000259" key="6">
    <source>
        <dbReference type="Pfam" id="PF03632"/>
    </source>
</evidence>
<feature type="domain" description="Glycoside hydrolase family 65 C-terminal" evidence="7">
    <location>
        <begin position="741"/>
        <end position="805"/>
    </location>
</feature>
<dbReference type="Pfam" id="PF03632">
    <property type="entry name" value="Glyco_hydro_65m"/>
    <property type="match status" value="1"/>
</dbReference>
<dbReference type="InterPro" id="IPR011013">
    <property type="entry name" value="Gal_mutarotase_sf_dom"/>
</dbReference>
<dbReference type="PANTHER" id="PTHR11051:SF13">
    <property type="entry name" value="GLYCOSYL TRANSFERASE"/>
    <property type="match status" value="1"/>
</dbReference>
<dbReference type="GO" id="GO:0030246">
    <property type="term" value="F:carbohydrate binding"/>
    <property type="evidence" value="ECO:0007669"/>
    <property type="project" value="InterPro"/>
</dbReference>
<dbReference type="GO" id="GO:0005975">
    <property type="term" value="P:carbohydrate metabolic process"/>
    <property type="evidence" value="ECO:0007669"/>
    <property type="project" value="InterPro"/>
</dbReference>
<reference evidence="9 10" key="1">
    <citation type="submission" date="2020-07" db="EMBL/GenBank/DDBJ databases">
        <title>Sequencing the genomes of 1000 actinobacteria strains.</title>
        <authorList>
            <person name="Klenk H.-P."/>
        </authorList>
    </citation>
    <scope>NUCLEOTIDE SEQUENCE [LARGE SCALE GENOMIC DNA]</scope>
    <source>
        <strain evidence="9 10">DSM 24552</strain>
    </source>
</reference>
<evidence type="ECO:0000256" key="4">
    <source>
        <dbReference type="PIRSR" id="PIRSR036289-51"/>
    </source>
</evidence>
<feature type="binding site" evidence="4">
    <location>
        <begin position="644"/>
        <end position="645"/>
    </location>
    <ligand>
        <name>substrate</name>
    </ligand>
</feature>
<dbReference type="EMBL" id="JACCAC010000001">
    <property type="protein sequence ID" value="NYG56472.1"/>
    <property type="molecule type" value="Genomic_DNA"/>
</dbReference>
<dbReference type="InterPro" id="IPR008928">
    <property type="entry name" value="6-hairpin_glycosidase_sf"/>
</dbReference>
<dbReference type="SUPFAM" id="SSF74650">
    <property type="entry name" value="Galactose mutarotase-like"/>
    <property type="match status" value="1"/>
</dbReference>
<evidence type="ECO:0000313" key="9">
    <source>
        <dbReference type="EMBL" id="NYG56472.1"/>
    </source>
</evidence>
<dbReference type="Pfam" id="PF03633">
    <property type="entry name" value="Glyco_hydro_65C"/>
    <property type="match status" value="1"/>
</dbReference>
<dbReference type="InterPro" id="IPR017045">
    <property type="entry name" value="Malt_Pase/Glycosyl_Hdrlase"/>
</dbReference>
<comment type="similarity">
    <text evidence="1">Belongs to the glycosyl hydrolase 65 family.</text>
</comment>
<dbReference type="AlphaFoldDB" id="A0A7Y9UMT7"/>
<dbReference type="Proteomes" id="UP000544110">
    <property type="component" value="Unassembled WGS sequence"/>
</dbReference>
<dbReference type="EC" id="2.4.1.64" evidence="9"/>
<keyword evidence="9" id="KW-0328">Glycosyltransferase</keyword>
<dbReference type="InterPro" id="IPR005195">
    <property type="entry name" value="Glyco_hydro_65_M"/>
</dbReference>
<feature type="active site" description="Proton donor" evidence="3">
    <location>
        <position position="532"/>
    </location>
</feature>
<protein>
    <submittedName>
        <fullName evidence="9">Alpha,alpha-trehalose phosphorylase</fullName>
        <ecNumber evidence="9">2.4.1.64</ecNumber>
    </submittedName>
</protein>
<feature type="binding site" evidence="4">
    <location>
        <begin position="403"/>
        <end position="404"/>
    </location>
    <ligand>
        <name>substrate</name>
    </ligand>
</feature>
<dbReference type="InterPro" id="IPR012341">
    <property type="entry name" value="6hp_glycosidase-like_sf"/>
</dbReference>
<keyword evidence="9" id="KW-0808">Transferase</keyword>
<organism evidence="9 10">
    <name type="scientific">Nocardioides perillae</name>
    <dbReference type="NCBI Taxonomy" id="1119534"/>
    <lineage>
        <taxon>Bacteria</taxon>
        <taxon>Bacillati</taxon>
        <taxon>Actinomycetota</taxon>
        <taxon>Actinomycetes</taxon>
        <taxon>Propionibacteriales</taxon>
        <taxon>Nocardioidaceae</taxon>
        <taxon>Nocardioides</taxon>
    </lineage>
</organism>
<name>A0A7Y9UMT7_9ACTN</name>
<dbReference type="Gene3D" id="1.50.10.10">
    <property type="match status" value="1"/>
</dbReference>
<feature type="compositionally biased region" description="Basic and acidic residues" evidence="5">
    <location>
        <begin position="849"/>
        <end position="864"/>
    </location>
</feature>
<dbReference type="PANTHER" id="PTHR11051">
    <property type="entry name" value="GLYCOSYL HYDROLASE-RELATED"/>
    <property type="match status" value="1"/>
</dbReference>
<feature type="domain" description="Glycoside hydrolase family 65 N-terminal" evidence="8">
    <location>
        <begin position="28"/>
        <end position="298"/>
    </location>
</feature>